<dbReference type="SUPFAM" id="SSF53335">
    <property type="entry name" value="S-adenosyl-L-methionine-dependent methyltransferases"/>
    <property type="match status" value="1"/>
</dbReference>
<feature type="domain" description="Methyltransferase FkbM" evidence="1">
    <location>
        <begin position="105"/>
        <end position="257"/>
    </location>
</feature>
<dbReference type="AlphaFoldDB" id="A0A9X1B2Y9"/>
<dbReference type="InterPro" id="IPR052514">
    <property type="entry name" value="SAM-dependent_MTase"/>
</dbReference>
<dbReference type="InterPro" id="IPR006342">
    <property type="entry name" value="FkbM_mtfrase"/>
</dbReference>
<proteinExistence type="predicted"/>
<dbReference type="Gene3D" id="3.40.50.150">
    <property type="entry name" value="Vaccinia Virus protein VP39"/>
    <property type="match status" value="1"/>
</dbReference>
<evidence type="ECO:0000313" key="2">
    <source>
        <dbReference type="EMBL" id="MBK1617429.1"/>
    </source>
</evidence>
<dbReference type="NCBIfam" id="TIGR01444">
    <property type="entry name" value="fkbM_fam"/>
    <property type="match status" value="1"/>
</dbReference>
<dbReference type="PANTHER" id="PTHR34203">
    <property type="entry name" value="METHYLTRANSFERASE, FKBM FAMILY PROTEIN"/>
    <property type="match status" value="1"/>
</dbReference>
<evidence type="ECO:0000313" key="3">
    <source>
        <dbReference type="Proteomes" id="UP001138768"/>
    </source>
</evidence>
<name>A0A9X1B2Y9_9GAMM</name>
<sequence>MKWLKQFTRNILSVPLIGRPISVILARVRALTLARRIDELCGYVPKIVVGVIKLQHDHEIEFRMSSQSGKDQVARAVHWHGGEAFEQPLPKLVALLARASDLLLDVGANTGIYSLIAAASDPNILIYAFEPVPEIVNALEHNVELNSNCNRIDVRRLAVAESVGNATLYIPLDRRKSIETSASLNRNFREQHEYSVDVATVTIDAVCNTLSSGSRLLIKADVEGAEETLVMGSIETLRRLRPIIAIEMLQRSAENGYEKLLEAEGYMGFALTNDQLRELERIEPVADSPNLLLCPQEKVEPMLQMFSCNGFKCTRLSK</sequence>
<dbReference type="PANTHER" id="PTHR34203:SF15">
    <property type="entry name" value="SLL1173 PROTEIN"/>
    <property type="match status" value="1"/>
</dbReference>
<dbReference type="EMBL" id="NRRY01000003">
    <property type="protein sequence ID" value="MBK1617429.1"/>
    <property type="molecule type" value="Genomic_DNA"/>
</dbReference>
<keyword evidence="3" id="KW-1185">Reference proteome</keyword>
<dbReference type="Proteomes" id="UP001138768">
    <property type="component" value="Unassembled WGS sequence"/>
</dbReference>
<comment type="caution">
    <text evidence="2">The sequence shown here is derived from an EMBL/GenBank/DDBJ whole genome shotgun (WGS) entry which is preliminary data.</text>
</comment>
<gene>
    <name evidence="2" type="ORF">CKO42_02945</name>
</gene>
<organism evidence="2 3">
    <name type="scientific">Lamprobacter modestohalophilus</name>
    <dbReference type="NCBI Taxonomy" id="1064514"/>
    <lineage>
        <taxon>Bacteria</taxon>
        <taxon>Pseudomonadati</taxon>
        <taxon>Pseudomonadota</taxon>
        <taxon>Gammaproteobacteria</taxon>
        <taxon>Chromatiales</taxon>
        <taxon>Chromatiaceae</taxon>
        <taxon>Lamprobacter</taxon>
    </lineage>
</organism>
<dbReference type="RefSeq" id="WP_200238482.1">
    <property type="nucleotide sequence ID" value="NZ_NRRY01000003.1"/>
</dbReference>
<evidence type="ECO:0000259" key="1">
    <source>
        <dbReference type="Pfam" id="PF05050"/>
    </source>
</evidence>
<dbReference type="InterPro" id="IPR029063">
    <property type="entry name" value="SAM-dependent_MTases_sf"/>
</dbReference>
<reference evidence="2 3" key="1">
    <citation type="journal article" date="2020" name="Microorganisms">
        <title>Osmotic Adaptation and Compatible Solute Biosynthesis of Phototrophic Bacteria as Revealed from Genome Analyses.</title>
        <authorList>
            <person name="Imhoff J.F."/>
            <person name="Rahn T."/>
            <person name="Kunzel S."/>
            <person name="Keller A."/>
            <person name="Neulinger S.C."/>
        </authorList>
    </citation>
    <scope>NUCLEOTIDE SEQUENCE [LARGE SCALE GENOMIC DNA]</scope>
    <source>
        <strain evidence="2 3">DSM 25653</strain>
    </source>
</reference>
<dbReference type="Pfam" id="PF05050">
    <property type="entry name" value="Methyltransf_21"/>
    <property type="match status" value="1"/>
</dbReference>
<accession>A0A9X1B2Y9</accession>
<protein>
    <recommendedName>
        <fullName evidence="1">Methyltransferase FkbM domain-containing protein</fullName>
    </recommendedName>
</protein>